<dbReference type="InterPro" id="IPR020809">
    <property type="entry name" value="Enolase_CS"/>
</dbReference>
<keyword evidence="8" id="KW-0472">Membrane</keyword>
<dbReference type="SUPFAM" id="SSF51604">
    <property type="entry name" value="Enolase C-terminal domain-like"/>
    <property type="match status" value="1"/>
</dbReference>
<keyword evidence="11" id="KW-1185">Reference proteome</keyword>
<accession>A0ABD2ZIJ4</accession>
<dbReference type="InterPro" id="IPR020811">
    <property type="entry name" value="Enolase_N"/>
</dbReference>
<keyword evidence="7" id="KW-0456">Lyase</keyword>
<keyword evidence="8" id="KW-0812">Transmembrane</keyword>
<evidence type="ECO:0000256" key="2">
    <source>
        <dbReference type="ARBA" id="ARBA00005031"/>
    </source>
</evidence>
<evidence type="ECO:0000256" key="7">
    <source>
        <dbReference type="ARBA" id="ARBA00023239"/>
    </source>
</evidence>
<sequence length="290" mass="32004">MDPILLSQVEQAMIDLDKTEKKGELRANAILAVSMAACKAGAAACEYLVSGGQYAGINLPVKQIMILPIGAKRFEEALHMVSATYHHLKAIYPIVVILWEMGIEVVTANHLCAKSDIHRVNCKLHSTMGRPLLLRNMALMDVVLVKKGFAPSITNIREGLDLVKEAISRTGYNEKLKIAMDVAATEFCIGDPFPFPFLFFFPLTFHGFIWLLLLRNMARMDVMLVKMVVLLQASQGKVVGDDFLVSNPKRIEIAVQESACNALVLKVNQIGTVTEAIEVVKMAKDAHWGV</sequence>
<comment type="similarity">
    <text evidence="3">Belongs to the enolase family.</text>
</comment>
<dbReference type="PROSITE" id="PS00164">
    <property type="entry name" value="ENOLASE"/>
    <property type="match status" value="1"/>
</dbReference>
<keyword evidence="6" id="KW-0324">Glycolysis</keyword>
<gene>
    <name evidence="10" type="ORF">ACH5RR_020699</name>
</gene>
<dbReference type="InterPro" id="IPR020810">
    <property type="entry name" value="Enolase_C"/>
</dbReference>
<comment type="cofactor">
    <cofactor evidence="1">
        <name>Mg(2+)</name>
        <dbReference type="ChEBI" id="CHEBI:18420"/>
    </cofactor>
</comment>
<feature type="domain" description="Enolase C-terminal TIM barrel" evidence="9">
    <location>
        <begin position="49"/>
        <end position="290"/>
    </location>
</feature>
<comment type="pathway">
    <text evidence="2">Carbohydrate degradation; glycolysis; pyruvate from D-glyceraldehyde 3-phosphate: step 4/5.</text>
</comment>
<dbReference type="InterPro" id="IPR000941">
    <property type="entry name" value="Enolase"/>
</dbReference>
<dbReference type="Pfam" id="PF03952">
    <property type="entry name" value="Enolase_N"/>
    <property type="match status" value="1"/>
</dbReference>
<dbReference type="GO" id="GO:0004634">
    <property type="term" value="F:phosphopyruvate hydratase activity"/>
    <property type="evidence" value="ECO:0007669"/>
    <property type="project" value="UniProtKB-EC"/>
</dbReference>
<evidence type="ECO:0000259" key="9">
    <source>
        <dbReference type="SMART" id="SM01192"/>
    </source>
</evidence>
<dbReference type="SUPFAM" id="SSF54826">
    <property type="entry name" value="Enolase N-terminal domain-like"/>
    <property type="match status" value="1"/>
</dbReference>
<keyword evidence="5" id="KW-0460">Magnesium</keyword>
<dbReference type="PRINTS" id="PR00148">
    <property type="entry name" value="ENOLASE"/>
</dbReference>
<dbReference type="InterPro" id="IPR036849">
    <property type="entry name" value="Enolase-like_C_sf"/>
</dbReference>
<proteinExistence type="inferred from homology"/>
<evidence type="ECO:0000313" key="10">
    <source>
        <dbReference type="EMBL" id="KAL3518110.1"/>
    </source>
</evidence>
<name>A0ABD2ZIJ4_9GENT</name>
<keyword evidence="8" id="KW-1133">Transmembrane helix</keyword>
<dbReference type="AlphaFoldDB" id="A0ABD2ZIJ4"/>
<evidence type="ECO:0000256" key="5">
    <source>
        <dbReference type="ARBA" id="ARBA00022842"/>
    </source>
</evidence>
<dbReference type="GO" id="GO:0006096">
    <property type="term" value="P:glycolytic process"/>
    <property type="evidence" value="ECO:0007669"/>
    <property type="project" value="UniProtKB-KW"/>
</dbReference>
<dbReference type="Gene3D" id="3.30.390.10">
    <property type="entry name" value="Enolase-like, N-terminal domain"/>
    <property type="match status" value="1"/>
</dbReference>
<dbReference type="SMART" id="SM01192">
    <property type="entry name" value="Enolase_C"/>
    <property type="match status" value="1"/>
</dbReference>
<dbReference type="EC" id="4.2.1.11" evidence="4"/>
<evidence type="ECO:0000256" key="4">
    <source>
        <dbReference type="ARBA" id="ARBA00012058"/>
    </source>
</evidence>
<feature type="transmembrane region" description="Helical" evidence="8">
    <location>
        <begin position="193"/>
        <end position="214"/>
    </location>
</feature>
<evidence type="ECO:0000256" key="8">
    <source>
        <dbReference type="SAM" id="Phobius"/>
    </source>
</evidence>
<evidence type="ECO:0000256" key="6">
    <source>
        <dbReference type="ARBA" id="ARBA00023152"/>
    </source>
</evidence>
<evidence type="ECO:0000313" key="11">
    <source>
        <dbReference type="Proteomes" id="UP001630127"/>
    </source>
</evidence>
<dbReference type="PANTHER" id="PTHR11902:SF56">
    <property type="entry name" value="CYTOSOLIC ENOLASE 3"/>
    <property type="match status" value="1"/>
</dbReference>
<dbReference type="EMBL" id="JBJUIK010000009">
    <property type="protein sequence ID" value="KAL3518110.1"/>
    <property type="molecule type" value="Genomic_DNA"/>
</dbReference>
<organism evidence="10 11">
    <name type="scientific">Cinchona calisaya</name>
    <dbReference type="NCBI Taxonomy" id="153742"/>
    <lineage>
        <taxon>Eukaryota</taxon>
        <taxon>Viridiplantae</taxon>
        <taxon>Streptophyta</taxon>
        <taxon>Embryophyta</taxon>
        <taxon>Tracheophyta</taxon>
        <taxon>Spermatophyta</taxon>
        <taxon>Magnoliopsida</taxon>
        <taxon>eudicotyledons</taxon>
        <taxon>Gunneridae</taxon>
        <taxon>Pentapetalae</taxon>
        <taxon>asterids</taxon>
        <taxon>lamiids</taxon>
        <taxon>Gentianales</taxon>
        <taxon>Rubiaceae</taxon>
        <taxon>Cinchonoideae</taxon>
        <taxon>Cinchoneae</taxon>
        <taxon>Cinchona</taxon>
    </lineage>
</organism>
<dbReference type="InterPro" id="IPR029017">
    <property type="entry name" value="Enolase-like_N"/>
</dbReference>
<evidence type="ECO:0000256" key="3">
    <source>
        <dbReference type="ARBA" id="ARBA00009604"/>
    </source>
</evidence>
<comment type="caution">
    <text evidence="10">The sequence shown here is derived from an EMBL/GenBank/DDBJ whole genome shotgun (WGS) entry which is preliminary data.</text>
</comment>
<evidence type="ECO:0000256" key="1">
    <source>
        <dbReference type="ARBA" id="ARBA00001946"/>
    </source>
</evidence>
<dbReference type="PANTHER" id="PTHR11902">
    <property type="entry name" value="ENOLASE"/>
    <property type="match status" value="1"/>
</dbReference>
<protein>
    <recommendedName>
        <fullName evidence="4">phosphopyruvate hydratase</fullName>
        <ecNumber evidence="4">4.2.1.11</ecNumber>
    </recommendedName>
</protein>
<dbReference type="Pfam" id="PF00113">
    <property type="entry name" value="Enolase_C"/>
    <property type="match status" value="3"/>
</dbReference>
<reference evidence="10 11" key="1">
    <citation type="submission" date="2024-11" db="EMBL/GenBank/DDBJ databases">
        <title>A near-complete genome assembly of Cinchona calisaya.</title>
        <authorList>
            <person name="Lian D.C."/>
            <person name="Zhao X.W."/>
            <person name="Wei L."/>
        </authorList>
    </citation>
    <scope>NUCLEOTIDE SEQUENCE [LARGE SCALE GENOMIC DNA]</scope>
    <source>
        <tissue evidence="10">Nenye</tissue>
    </source>
</reference>
<dbReference type="Gene3D" id="3.20.20.120">
    <property type="entry name" value="Enolase-like C-terminal domain"/>
    <property type="match status" value="2"/>
</dbReference>
<dbReference type="Proteomes" id="UP001630127">
    <property type="component" value="Unassembled WGS sequence"/>
</dbReference>